<sequence length="89" mass="10013">MALSPRSSNFSRQWESPGEPIRPGVADSDYIQNKFSLTGLSEQVPPHPQLEPNEEIGDDPNQSDLTEQASQMLYGLIYSYYIFTNLGFT</sequence>
<dbReference type="Ensembl" id="ENSPLOT00000022166.1">
    <property type="protein sequence ID" value="ENSPLOP00000020048.1"/>
    <property type="gene ID" value="ENSPLOG00000014663.1"/>
</dbReference>
<dbReference type="GeneTree" id="ENSGT00990000211033"/>
<proteinExistence type="inferred from homology"/>
<dbReference type="GO" id="GO:0005956">
    <property type="term" value="C:protein kinase CK2 complex"/>
    <property type="evidence" value="ECO:0007669"/>
    <property type="project" value="InterPro"/>
</dbReference>
<comment type="similarity">
    <text evidence="1">Belongs to the casein kinase 2 subunit beta family.</text>
</comment>
<evidence type="ECO:0000313" key="7">
    <source>
        <dbReference type="Ensembl" id="ENSPLOP00000020048.1"/>
    </source>
</evidence>
<evidence type="ECO:0000256" key="1">
    <source>
        <dbReference type="ARBA" id="ARBA00006941"/>
    </source>
</evidence>
<feature type="compositionally biased region" description="Polar residues" evidence="6">
    <location>
        <begin position="1"/>
        <end position="14"/>
    </location>
</feature>
<feature type="region of interest" description="Disordered" evidence="6">
    <location>
        <begin position="40"/>
        <end position="64"/>
    </location>
</feature>
<name>A0A8C8XIY0_PANLE</name>
<evidence type="ECO:0000256" key="2">
    <source>
        <dbReference type="ARBA" id="ARBA00017775"/>
    </source>
</evidence>
<dbReference type="InterPro" id="IPR000704">
    <property type="entry name" value="Casein_kinase_II_reg-sub"/>
</dbReference>
<accession>A0A8C8XIY0</accession>
<dbReference type="Proteomes" id="UP000694399">
    <property type="component" value="Chromosome A1"/>
</dbReference>
<reference evidence="7" key="3">
    <citation type="submission" date="2025-09" db="UniProtKB">
        <authorList>
            <consortium name="Ensembl"/>
        </authorList>
    </citation>
    <scope>IDENTIFICATION</scope>
</reference>
<dbReference type="AlphaFoldDB" id="A0A8C8XIY0"/>
<evidence type="ECO:0000313" key="8">
    <source>
        <dbReference type="Proteomes" id="UP000694399"/>
    </source>
</evidence>
<evidence type="ECO:0000256" key="5">
    <source>
        <dbReference type="ARBA" id="ARBA00046517"/>
    </source>
</evidence>
<comment type="function">
    <text evidence="4">Regulatory subunit of casein kinase II/CK2. As part of the kinase complex regulates the basal catalytic activity of the alpha subunit a constitutively active serine/threonine-protein kinase that phosphorylates a large number of substrates containing acidic residues C-terminal to the phosphorylated serine or threonine. Participates in Wnt signaling.</text>
</comment>
<dbReference type="PRINTS" id="PR00472">
    <property type="entry name" value="CASNKINASEII"/>
</dbReference>
<organism evidence="7 8">
    <name type="scientific">Panthera leo</name>
    <name type="common">Lion</name>
    <dbReference type="NCBI Taxonomy" id="9689"/>
    <lineage>
        <taxon>Eukaryota</taxon>
        <taxon>Metazoa</taxon>
        <taxon>Chordata</taxon>
        <taxon>Craniata</taxon>
        <taxon>Vertebrata</taxon>
        <taxon>Euteleostomi</taxon>
        <taxon>Mammalia</taxon>
        <taxon>Eutheria</taxon>
        <taxon>Laurasiatheria</taxon>
        <taxon>Carnivora</taxon>
        <taxon>Feliformia</taxon>
        <taxon>Felidae</taxon>
        <taxon>Pantherinae</taxon>
        <taxon>Panthera</taxon>
    </lineage>
</organism>
<reference evidence="7" key="1">
    <citation type="journal article" date="2019" name="bioRxiv">
        <title>Long live the king: chromosome-level assembly of the lion (Panthera leo) using linked-read, Hi-C, and long read data.</title>
        <authorList>
            <person name="Armstrong E.E."/>
            <person name="Taylor R.W."/>
            <person name="Miller D.E."/>
            <person name="Kaelin C."/>
            <person name="Barsh G."/>
            <person name="Hadly E.A."/>
            <person name="Petrov D."/>
        </authorList>
    </citation>
    <scope>NUCLEOTIDE SEQUENCE [LARGE SCALE GENOMIC DNA]</scope>
</reference>
<evidence type="ECO:0000256" key="3">
    <source>
        <dbReference type="ARBA" id="ARBA00029775"/>
    </source>
</evidence>
<evidence type="ECO:0000256" key="4">
    <source>
        <dbReference type="ARBA" id="ARBA00045844"/>
    </source>
</evidence>
<keyword evidence="8" id="KW-1185">Reference proteome</keyword>
<feature type="region of interest" description="Disordered" evidence="6">
    <location>
        <begin position="1"/>
        <end position="26"/>
    </location>
</feature>
<protein>
    <recommendedName>
        <fullName evidence="2">Casein kinase II subunit beta</fullName>
    </recommendedName>
    <alternativeName>
        <fullName evidence="3">Phosvitin</fullName>
    </alternativeName>
</protein>
<dbReference type="SUPFAM" id="SSF57798">
    <property type="entry name" value="Casein kinase II beta subunit"/>
    <property type="match status" value="1"/>
</dbReference>
<comment type="subunit">
    <text evidence="5">Casein kinase II/CK2 is a tetramer composed of an alpha subunit, an alpha' subunit and two beta subunits. The beta subunit dimerization is mediated by zinc ions. Interacts with DYNLT2. Interacts with CD163. Also a component of a CK2-SPT16-SSRP1 complex composed of SSRP1, SUPT16H, CSNK2A1, CSNK2A2 and CSNK2B, the complex associating following UV irradiation. Interacts with MUSK; mediates phosphorylation of MUSK by CK2. Interacts with FGF1; this interaction is increased in the presence of FIBP, suggesting a possible cooperative interaction between CSNKB and FIBP in binding to FGF1. Interacts (via KSSR motif) with ARK2N. Interacts with JUN and ARK2N; mediates the interaction between ARK2N and JUN.</text>
</comment>
<evidence type="ECO:0000256" key="6">
    <source>
        <dbReference type="SAM" id="MobiDB-lite"/>
    </source>
</evidence>
<dbReference type="Gene3D" id="1.10.1820.10">
    <property type="entry name" value="protein kinase ck2 holoenzyme, chain C, domain 1"/>
    <property type="match status" value="1"/>
</dbReference>
<reference evidence="7" key="2">
    <citation type="submission" date="2025-08" db="UniProtKB">
        <authorList>
            <consortium name="Ensembl"/>
        </authorList>
    </citation>
    <scope>IDENTIFICATION</scope>
</reference>
<dbReference type="InterPro" id="IPR035991">
    <property type="entry name" value="Casein_kinase_II_beta-like"/>
</dbReference>
<dbReference type="InterPro" id="IPR016149">
    <property type="entry name" value="Casein_kin_II_reg-sub_N"/>
</dbReference>
<dbReference type="GO" id="GO:0019887">
    <property type="term" value="F:protein kinase regulator activity"/>
    <property type="evidence" value="ECO:0007669"/>
    <property type="project" value="InterPro"/>
</dbReference>